<evidence type="ECO:0000256" key="3">
    <source>
        <dbReference type="ARBA" id="ARBA00023163"/>
    </source>
</evidence>
<dbReference type="PANTHER" id="PTHR44846:SF17">
    <property type="entry name" value="GNTR-FAMILY TRANSCRIPTIONAL REGULATOR"/>
    <property type="match status" value="1"/>
</dbReference>
<dbReference type="AlphaFoldDB" id="A0A7T7MAQ8"/>
<keyword evidence="1" id="KW-0805">Transcription regulation</keyword>
<dbReference type="InterPro" id="IPR028978">
    <property type="entry name" value="Chorismate_lyase_/UTRA_dom_sf"/>
</dbReference>
<dbReference type="PROSITE" id="PS50949">
    <property type="entry name" value="HTH_GNTR"/>
    <property type="match status" value="1"/>
</dbReference>
<keyword evidence="7" id="KW-1185">Reference proteome</keyword>
<dbReference type="InterPro" id="IPR036390">
    <property type="entry name" value="WH_DNA-bd_sf"/>
</dbReference>
<dbReference type="Gene3D" id="3.40.1410.10">
    <property type="entry name" value="Chorismate lyase-like"/>
    <property type="match status" value="1"/>
</dbReference>
<dbReference type="SMART" id="SM00866">
    <property type="entry name" value="UTRA"/>
    <property type="match status" value="1"/>
</dbReference>
<dbReference type="RefSeq" id="WP_200276915.1">
    <property type="nucleotide sequence ID" value="NZ_CP066802.1"/>
</dbReference>
<dbReference type="InterPro" id="IPR011663">
    <property type="entry name" value="UTRA"/>
</dbReference>
<dbReference type="CDD" id="cd07377">
    <property type="entry name" value="WHTH_GntR"/>
    <property type="match status" value="1"/>
</dbReference>
<proteinExistence type="predicted"/>
<dbReference type="SUPFAM" id="SSF46785">
    <property type="entry name" value="Winged helix' DNA-binding domain"/>
    <property type="match status" value="1"/>
</dbReference>
<keyword evidence="3" id="KW-0804">Transcription</keyword>
<dbReference type="GO" id="GO:0045892">
    <property type="term" value="P:negative regulation of DNA-templated transcription"/>
    <property type="evidence" value="ECO:0007669"/>
    <property type="project" value="TreeGrafter"/>
</dbReference>
<dbReference type="SUPFAM" id="SSF64288">
    <property type="entry name" value="Chorismate lyase-like"/>
    <property type="match status" value="1"/>
</dbReference>
<dbReference type="KEGG" id="awe:JG540_02750"/>
<dbReference type="Proteomes" id="UP000595895">
    <property type="component" value="Chromosome"/>
</dbReference>
<reference evidence="6 7" key="1">
    <citation type="submission" date="2020-12" db="EMBL/GenBank/DDBJ databases">
        <authorList>
            <person name="Zhou J."/>
        </authorList>
    </citation>
    <scope>NUCLEOTIDE SEQUENCE [LARGE SCALE GENOMIC DNA]</scope>
    <source>
        <strain evidence="6 7">CCUG 61299</strain>
    </source>
</reference>
<protein>
    <submittedName>
        <fullName evidence="6">GntR family transcriptional regulator</fullName>
    </submittedName>
</protein>
<dbReference type="Pfam" id="PF00392">
    <property type="entry name" value="GntR"/>
    <property type="match status" value="1"/>
</dbReference>
<feature type="region of interest" description="Disordered" evidence="4">
    <location>
        <begin position="1"/>
        <end position="33"/>
    </location>
</feature>
<dbReference type="InterPro" id="IPR050679">
    <property type="entry name" value="Bact_HTH_transcr_reg"/>
</dbReference>
<keyword evidence="2" id="KW-0238">DNA-binding</keyword>
<evidence type="ECO:0000313" key="6">
    <source>
        <dbReference type="EMBL" id="QQM67819.1"/>
    </source>
</evidence>
<dbReference type="Gene3D" id="1.10.10.10">
    <property type="entry name" value="Winged helix-like DNA-binding domain superfamily/Winged helix DNA-binding domain"/>
    <property type="match status" value="1"/>
</dbReference>
<sequence length="260" mass="28263">MASNAPAPEPHTQEPGPFQPELSIDRGSSTPLHQQISEPLAALILAGTLKAGTRIEDEVSMARRLHVSRPTTRQALQSLADRGLVSRRRGAGTVVTSPHVHRPMQLSSLLSDLTDAGHQVSTQLLSYEERPATAEEAAQLETEPGTLIVSLKRLRLADGEPIALMHNLLPADLAPTEAELEQQGLYDLLRERGTVPHTATQVIGARNATKKEAEALSEQRRTALLTARRTSYDAAGRAIEFGSHIYRAARYSFETTLFSG</sequence>
<dbReference type="PRINTS" id="PR00035">
    <property type="entry name" value="HTHGNTR"/>
</dbReference>
<gene>
    <name evidence="6" type="ORF">JG540_02750</name>
</gene>
<evidence type="ECO:0000256" key="1">
    <source>
        <dbReference type="ARBA" id="ARBA00023015"/>
    </source>
</evidence>
<dbReference type="SMART" id="SM00345">
    <property type="entry name" value="HTH_GNTR"/>
    <property type="match status" value="1"/>
</dbReference>
<evidence type="ECO:0000313" key="7">
    <source>
        <dbReference type="Proteomes" id="UP000595895"/>
    </source>
</evidence>
<evidence type="ECO:0000256" key="2">
    <source>
        <dbReference type="ARBA" id="ARBA00023125"/>
    </source>
</evidence>
<feature type="domain" description="HTH gntR-type" evidence="5">
    <location>
        <begin position="30"/>
        <end position="98"/>
    </location>
</feature>
<dbReference type="InterPro" id="IPR000524">
    <property type="entry name" value="Tscrpt_reg_HTH_GntR"/>
</dbReference>
<evidence type="ECO:0000259" key="5">
    <source>
        <dbReference type="PROSITE" id="PS50949"/>
    </source>
</evidence>
<organism evidence="6 7">
    <name type="scientific">Actinomyces weissii</name>
    <dbReference type="NCBI Taxonomy" id="675090"/>
    <lineage>
        <taxon>Bacteria</taxon>
        <taxon>Bacillati</taxon>
        <taxon>Actinomycetota</taxon>
        <taxon>Actinomycetes</taxon>
        <taxon>Actinomycetales</taxon>
        <taxon>Actinomycetaceae</taxon>
        <taxon>Actinomyces</taxon>
    </lineage>
</organism>
<dbReference type="EMBL" id="CP066802">
    <property type="protein sequence ID" value="QQM67819.1"/>
    <property type="molecule type" value="Genomic_DNA"/>
</dbReference>
<dbReference type="PANTHER" id="PTHR44846">
    <property type="entry name" value="MANNOSYL-D-GLYCERATE TRANSPORT/METABOLISM SYSTEM REPRESSOR MNGR-RELATED"/>
    <property type="match status" value="1"/>
</dbReference>
<dbReference type="InterPro" id="IPR036388">
    <property type="entry name" value="WH-like_DNA-bd_sf"/>
</dbReference>
<dbReference type="Pfam" id="PF07702">
    <property type="entry name" value="UTRA"/>
    <property type="match status" value="1"/>
</dbReference>
<name>A0A7T7MAQ8_9ACTO</name>
<evidence type="ECO:0000256" key="4">
    <source>
        <dbReference type="SAM" id="MobiDB-lite"/>
    </source>
</evidence>
<dbReference type="GO" id="GO:0003700">
    <property type="term" value="F:DNA-binding transcription factor activity"/>
    <property type="evidence" value="ECO:0007669"/>
    <property type="project" value="InterPro"/>
</dbReference>
<dbReference type="GO" id="GO:0003677">
    <property type="term" value="F:DNA binding"/>
    <property type="evidence" value="ECO:0007669"/>
    <property type="project" value="UniProtKB-KW"/>
</dbReference>
<accession>A0A7T7MAQ8</accession>